<keyword evidence="6" id="KW-1185">Reference proteome</keyword>
<keyword evidence="1 5" id="KW-0808">Transferase</keyword>
<dbReference type="GO" id="GO:0005737">
    <property type="term" value="C:cytoplasm"/>
    <property type="evidence" value="ECO:0007669"/>
    <property type="project" value="TreeGrafter"/>
</dbReference>
<dbReference type="InterPro" id="IPR000182">
    <property type="entry name" value="GNAT_dom"/>
</dbReference>
<dbReference type="Proteomes" id="UP000290759">
    <property type="component" value="Unassembled WGS sequence"/>
</dbReference>
<dbReference type="GO" id="GO:0008999">
    <property type="term" value="F:protein-N-terminal-alanine acetyltransferase activity"/>
    <property type="evidence" value="ECO:0007669"/>
    <property type="project" value="TreeGrafter"/>
</dbReference>
<reference evidence="5 6" key="1">
    <citation type="submission" date="2018-12" db="EMBL/GenBank/DDBJ databases">
        <authorList>
            <person name="Grouzdev D.S."/>
            <person name="Krutkina M.S."/>
        </authorList>
    </citation>
    <scope>NUCLEOTIDE SEQUENCE [LARGE SCALE GENOMIC DNA]</scope>
    <source>
        <strain evidence="5 6">RmlP026</strain>
    </source>
</reference>
<comment type="similarity">
    <text evidence="3">Belongs to the acetyltransferase family. RimJ subfamily.</text>
</comment>
<evidence type="ECO:0000313" key="5">
    <source>
        <dbReference type="EMBL" id="RYC33207.1"/>
    </source>
</evidence>
<sequence>MFPEISREDIFRIETRRLWLRCPQAFDVAAAADASAPPPPEAASGDPYRTAEVLRGWRAGNATGAELHFLLTGRGADRSVLGAVDLEPVRGRAEACGLRLRVWLDGRAQGQGLATEAVQAMVDAAFMLTATPLVSTSARVLDPAFRRVVEKCGFSSCGTGLDPAPDGRGLTASDRFRLDRKAWASLKSWRVPGLPQARVDGRVRPCL</sequence>
<dbReference type="RefSeq" id="WP_129224070.1">
    <property type="nucleotide sequence ID" value="NZ_QYBB01000003.1"/>
</dbReference>
<gene>
    <name evidence="5" type="ORF">D3273_04905</name>
</gene>
<dbReference type="InterPro" id="IPR016181">
    <property type="entry name" value="Acyl_CoA_acyltransferase"/>
</dbReference>
<dbReference type="OrthoDB" id="9804153at2"/>
<dbReference type="EMBL" id="QYBB01000003">
    <property type="protein sequence ID" value="RYC33207.1"/>
    <property type="molecule type" value="Genomic_DNA"/>
</dbReference>
<protein>
    <submittedName>
        <fullName evidence="5">N-acetyltransferase</fullName>
    </submittedName>
</protein>
<dbReference type="InterPro" id="IPR051531">
    <property type="entry name" value="N-acetyltransferase"/>
</dbReference>
<dbReference type="PANTHER" id="PTHR43792">
    <property type="entry name" value="GNAT FAMILY, PUTATIVE (AFU_ORTHOLOGUE AFUA_3G00765)-RELATED-RELATED"/>
    <property type="match status" value="1"/>
</dbReference>
<organism evidence="5 6">
    <name type="scientific">Lichenibacterium minor</name>
    <dbReference type="NCBI Taxonomy" id="2316528"/>
    <lineage>
        <taxon>Bacteria</taxon>
        <taxon>Pseudomonadati</taxon>
        <taxon>Pseudomonadota</taxon>
        <taxon>Alphaproteobacteria</taxon>
        <taxon>Hyphomicrobiales</taxon>
        <taxon>Lichenihabitantaceae</taxon>
        <taxon>Lichenibacterium</taxon>
    </lineage>
</organism>
<evidence type="ECO:0000256" key="2">
    <source>
        <dbReference type="ARBA" id="ARBA00023315"/>
    </source>
</evidence>
<evidence type="ECO:0000259" key="4">
    <source>
        <dbReference type="Pfam" id="PF13302"/>
    </source>
</evidence>
<feature type="domain" description="N-acetyltransferase" evidence="4">
    <location>
        <begin position="17"/>
        <end position="154"/>
    </location>
</feature>
<evidence type="ECO:0000313" key="6">
    <source>
        <dbReference type="Proteomes" id="UP000290759"/>
    </source>
</evidence>
<dbReference type="SUPFAM" id="SSF55729">
    <property type="entry name" value="Acyl-CoA N-acyltransferases (Nat)"/>
    <property type="match status" value="1"/>
</dbReference>
<evidence type="ECO:0000256" key="1">
    <source>
        <dbReference type="ARBA" id="ARBA00022679"/>
    </source>
</evidence>
<comment type="caution">
    <text evidence="5">The sequence shown here is derived from an EMBL/GenBank/DDBJ whole genome shotgun (WGS) entry which is preliminary data.</text>
</comment>
<dbReference type="Pfam" id="PF13302">
    <property type="entry name" value="Acetyltransf_3"/>
    <property type="match status" value="1"/>
</dbReference>
<dbReference type="Gene3D" id="3.40.630.30">
    <property type="match status" value="1"/>
</dbReference>
<dbReference type="PANTHER" id="PTHR43792:SF8">
    <property type="entry name" value="[RIBOSOMAL PROTEIN US5]-ALANINE N-ACETYLTRANSFERASE"/>
    <property type="match status" value="1"/>
</dbReference>
<evidence type="ECO:0000256" key="3">
    <source>
        <dbReference type="ARBA" id="ARBA00038502"/>
    </source>
</evidence>
<name>A0A4Q2UDC6_9HYPH</name>
<keyword evidence="2" id="KW-0012">Acyltransferase</keyword>
<proteinExistence type="inferred from homology"/>
<accession>A0A4Q2UDC6</accession>
<reference evidence="5 6" key="2">
    <citation type="submission" date="2019-02" db="EMBL/GenBank/DDBJ databases">
        <title>'Lichenibacterium ramalinii' gen. nov. sp. nov., 'Lichenibacterium minor' gen. nov. sp. nov.</title>
        <authorList>
            <person name="Pankratov T."/>
        </authorList>
    </citation>
    <scope>NUCLEOTIDE SEQUENCE [LARGE SCALE GENOMIC DNA]</scope>
    <source>
        <strain evidence="5 6">RmlP026</strain>
    </source>
</reference>
<dbReference type="AlphaFoldDB" id="A0A4Q2UDC6"/>